<evidence type="ECO:0000313" key="4">
    <source>
        <dbReference type="Proteomes" id="UP000617340"/>
    </source>
</evidence>
<evidence type="ECO:0000256" key="1">
    <source>
        <dbReference type="SAM" id="MobiDB-lite"/>
    </source>
</evidence>
<comment type="caution">
    <text evidence="3">The sequence shown here is derived from an EMBL/GenBank/DDBJ whole genome shotgun (WGS) entry which is preliminary data.</text>
</comment>
<dbReference type="InterPro" id="IPR001660">
    <property type="entry name" value="SAM"/>
</dbReference>
<keyword evidence="4" id="KW-1185">Reference proteome</keyword>
<dbReference type="Gene3D" id="1.10.150.50">
    <property type="entry name" value="Transcription Factor, Ets-1"/>
    <property type="match status" value="1"/>
</dbReference>
<dbReference type="SUPFAM" id="SSF47769">
    <property type="entry name" value="SAM/Pointed domain"/>
    <property type="match status" value="1"/>
</dbReference>
<name>A0A834JWN0_VESGE</name>
<sequence>MFSAIFDWEVADLTSTTTGLDLDSMLDRSDSDLSTNDARTIRKQLEGLENMYSEVLKLLGGSVKKRRKTRGLTSYGSVSSLPTSSVSSRPVTRHHDKRRSHMIDDRMKKAKDIKSINKRFQLLESHVVTLARSVAHLSSEMRTQHMMMQVSENAKIVTGIEATVARLHYYQVFAGNGEHKGGNRGTSNPNEHGDGEIAVAAVDKGLRITGSVQSVEGEKTDQVFRNGTTPYQTLPQGTWKYASAFEKEKVGMVELPYLSEERLQKMGIPLGPRLRILQEARISVCKDAVYVV</sequence>
<gene>
    <name evidence="3" type="ORF">HZH68_010073</name>
</gene>
<protein>
    <recommendedName>
        <fullName evidence="2">SAM domain-containing protein</fullName>
    </recommendedName>
</protein>
<dbReference type="InterPro" id="IPR013761">
    <property type="entry name" value="SAM/pointed_sf"/>
</dbReference>
<dbReference type="Pfam" id="PF00536">
    <property type="entry name" value="SAM_1"/>
    <property type="match status" value="1"/>
</dbReference>
<dbReference type="EMBL" id="JACSDZ010000009">
    <property type="protein sequence ID" value="KAF7396023.1"/>
    <property type="molecule type" value="Genomic_DNA"/>
</dbReference>
<dbReference type="AlphaFoldDB" id="A0A834JWN0"/>
<evidence type="ECO:0000259" key="2">
    <source>
        <dbReference type="Pfam" id="PF00536"/>
    </source>
</evidence>
<feature type="domain" description="SAM" evidence="2">
    <location>
        <begin position="240"/>
        <end position="279"/>
    </location>
</feature>
<proteinExistence type="predicted"/>
<reference evidence="3" key="1">
    <citation type="journal article" date="2020" name="G3 (Bethesda)">
        <title>High-Quality Assemblies for Three Invasive Social Wasps from the &lt;i&gt;Vespula&lt;/i&gt; Genus.</title>
        <authorList>
            <person name="Harrop T.W.R."/>
            <person name="Guhlin J."/>
            <person name="McLaughlin G.M."/>
            <person name="Permina E."/>
            <person name="Stockwell P."/>
            <person name="Gilligan J."/>
            <person name="Le Lec M.F."/>
            <person name="Gruber M.A.M."/>
            <person name="Quinn O."/>
            <person name="Lovegrove M."/>
            <person name="Duncan E.J."/>
            <person name="Remnant E.J."/>
            <person name="Van Eeckhoven J."/>
            <person name="Graham B."/>
            <person name="Knapp R.A."/>
            <person name="Langford K.W."/>
            <person name="Kronenberg Z."/>
            <person name="Press M.O."/>
            <person name="Eacker S.M."/>
            <person name="Wilson-Rankin E.E."/>
            <person name="Purcell J."/>
            <person name="Lester P.J."/>
            <person name="Dearden P.K."/>
        </authorList>
    </citation>
    <scope>NUCLEOTIDE SEQUENCE</scope>
    <source>
        <strain evidence="3">Linc-1</strain>
    </source>
</reference>
<feature type="region of interest" description="Disordered" evidence="1">
    <location>
        <begin position="70"/>
        <end position="99"/>
    </location>
</feature>
<accession>A0A834JWN0</accession>
<dbReference type="Proteomes" id="UP000617340">
    <property type="component" value="Unassembled WGS sequence"/>
</dbReference>
<feature type="compositionally biased region" description="Low complexity" evidence="1">
    <location>
        <begin position="77"/>
        <end position="90"/>
    </location>
</feature>
<evidence type="ECO:0000313" key="3">
    <source>
        <dbReference type="EMBL" id="KAF7396023.1"/>
    </source>
</evidence>
<organism evidence="3 4">
    <name type="scientific">Vespula germanica</name>
    <name type="common">German yellow jacket</name>
    <name type="synonym">Paravespula germanica</name>
    <dbReference type="NCBI Taxonomy" id="30212"/>
    <lineage>
        <taxon>Eukaryota</taxon>
        <taxon>Metazoa</taxon>
        <taxon>Ecdysozoa</taxon>
        <taxon>Arthropoda</taxon>
        <taxon>Hexapoda</taxon>
        <taxon>Insecta</taxon>
        <taxon>Pterygota</taxon>
        <taxon>Neoptera</taxon>
        <taxon>Endopterygota</taxon>
        <taxon>Hymenoptera</taxon>
        <taxon>Apocrita</taxon>
        <taxon>Aculeata</taxon>
        <taxon>Vespoidea</taxon>
        <taxon>Vespidae</taxon>
        <taxon>Vespinae</taxon>
        <taxon>Vespula</taxon>
    </lineage>
</organism>